<evidence type="ECO:0000256" key="3">
    <source>
        <dbReference type="ARBA" id="ARBA00023125"/>
    </source>
</evidence>
<dbReference type="OrthoDB" id="9803735at2"/>
<evidence type="ECO:0000313" key="7">
    <source>
        <dbReference type="Proteomes" id="UP000267430"/>
    </source>
</evidence>
<evidence type="ECO:0000259" key="5">
    <source>
        <dbReference type="PROSITE" id="PS50931"/>
    </source>
</evidence>
<dbReference type="EMBL" id="RYZZ01000006">
    <property type="protein sequence ID" value="RUQ30889.1"/>
    <property type="molecule type" value="Genomic_DNA"/>
</dbReference>
<keyword evidence="7" id="KW-1185">Reference proteome</keyword>
<dbReference type="SUPFAM" id="SSF46785">
    <property type="entry name" value="Winged helix' DNA-binding domain"/>
    <property type="match status" value="1"/>
</dbReference>
<comment type="similarity">
    <text evidence="1">Belongs to the LysR transcriptional regulatory family.</text>
</comment>
<dbReference type="CDD" id="cd05466">
    <property type="entry name" value="PBP2_LTTR_substrate"/>
    <property type="match status" value="1"/>
</dbReference>
<dbReference type="InterPro" id="IPR005119">
    <property type="entry name" value="LysR_subst-bd"/>
</dbReference>
<dbReference type="PANTHER" id="PTHR30419:SF28">
    <property type="entry name" value="HTH-TYPE TRANSCRIPTIONAL REGULATOR BSDA"/>
    <property type="match status" value="1"/>
</dbReference>
<organism evidence="6 7">
    <name type="scientific">Peribacillus cavernae</name>
    <dbReference type="NCBI Taxonomy" id="1674310"/>
    <lineage>
        <taxon>Bacteria</taxon>
        <taxon>Bacillati</taxon>
        <taxon>Bacillota</taxon>
        <taxon>Bacilli</taxon>
        <taxon>Bacillales</taxon>
        <taxon>Bacillaceae</taxon>
        <taxon>Peribacillus</taxon>
    </lineage>
</organism>
<evidence type="ECO:0000313" key="6">
    <source>
        <dbReference type="EMBL" id="RUQ30889.1"/>
    </source>
</evidence>
<dbReference type="Proteomes" id="UP000267430">
    <property type="component" value="Unassembled WGS sequence"/>
</dbReference>
<dbReference type="GO" id="GO:0003700">
    <property type="term" value="F:DNA-binding transcription factor activity"/>
    <property type="evidence" value="ECO:0007669"/>
    <property type="project" value="InterPro"/>
</dbReference>
<name>A0A3S0VMC5_9BACI</name>
<dbReference type="GO" id="GO:0003677">
    <property type="term" value="F:DNA binding"/>
    <property type="evidence" value="ECO:0007669"/>
    <property type="project" value="UniProtKB-KW"/>
</dbReference>
<keyword evidence="3" id="KW-0238">DNA-binding</keyword>
<gene>
    <name evidence="6" type="ORF">ELQ35_04660</name>
</gene>
<accession>A0A3S0VMC5</accession>
<dbReference type="AlphaFoldDB" id="A0A3S0VMC5"/>
<dbReference type="InterPro" id="IPR036388">
    <property type="entry name" value="WH-like_DNA-bd_sf"/>
</dbReference>
<proteinExistence type="inferred from homology"/>
<dbReference type="Gene3D" id="3.40.190.290">
    <property type="match status" value="1"/>
</dbReference>
<dbReference type="PROSITE" id="PS50931">
    <property type="entry name" value="HTH_LYSR"/>
    <property type="match status" value="1"/>
</dbReference>
<comment type="caution">
    <text evidence="6">The sequence shown here is derived from an EMBL/GenBank/DDBJ whole genome shotgun (WGS) entry which is preliminary data.</text>
</comment>
<dbReference type="Gene3D" id="1.10.10.10">
    <property type="entry name" value="Winged helix-like DNA-binding domain superfamily/Winged helix DNA-binding domain"/>
    <property type="match status" value="1"/>
</dbReference>
<dbReference type="SUPFAM" id="SSF53850">
    <property type="entry name" value="Periplasmic binding protein-like II"/>
    <property type="match status" value="1"/>
</dbReference>
<dbReference type="Pfam" id="PF00126">
    <property type="entry name" value="HTH_1"/>
    <property type="match status" value="1"/>
</dbReference>
<dbReference type="FunFam" id="1.10.10.10:FF:000001">
    <property type="entry name" value="LysR family transcriptional regulator"/>
    <property type="match status" value="1"/>
</dbReference>
<sequence>MDIKQLHYFCTIVEEGQITRAAKKLLMAQPPLSQQLKQLEEELGVILFERTGKRMELTVQGKILYKRAISLLNQVSETIVEVKESGEGISGTVSIGTVQTCFSYLPQKLLEFRKIYPHVTFQLRSGDTYRVSQLVKNRETEIGIVRFPLEMEGFSEIRLPIEPYVALYPRAWGTESGLPTSIKMKELTDVPLLLLHRVNGIGQFELIVNECKRHGFNPKVICECPDASILLTLVASGIGVTIVPKSTILLHHLDTISIVELEDSSIQSESSLIWLKERYISKGARHLIEMFLDDRHYNAN</sequence>
<dbReference type="PANTHER" id="PTHR30419">
    <property type="entry name" value="HTH-TYPE TRANSCRIPTIONAL REGULATOR YBHD"/>
    <property type="match status" value="1"/>
</dbReference>
<dbReference type="RefSeq" id="WP_126863674.1">
    <property type="nucleotide sequence ID" value="NZ_JAUSTX010000005.1"/>
</dbReference>
<dbReference type="InterPro" id="IPR000847">
    <property type="entry name" value="LysR_HTH_N"/>
</dbReference>
<dbReference type="InterPro" id="IPR050950">
    <property type="entry name" value="HTH-type_LysR_regulators"/>
</dbReference>
<evidence type="ECO:0000256" key="1">
    <source>
        <dbReference type="ARBA" id="ARBA00009437"/>
    </source>
</evidence>
<evidence type="ECO:0000256" key="4">
    <source>
        <dbReference type="ARBA" id="ARBA00023163"/>
    </source>
</evidence>
<dbReference type="Pfam" id="PF03466">
    <property type="entry name" value="LysR_substrate"/>
    <property type="match status" value="1"/>
</dbReference>
<dbReference type="PRINTS" id="PR00039">
    <property type="entry name" value="HTHLYSR"/>
</dbReference>
<dbReference type="GO" id="GO:0005829">
    <property type="term" value="C:cytosol"/>
    <property type="evidence" value="ECO:0007669"/>
    <property type="project" value="TreeGrafter"/>
</dbReference>
<feature type="domain" description="HTH lysR-type" evidence="5">
    <location>
        <begin position="1"/>
        <end position="58"/>
    </location>
</feature>
<keyword evidence="4" id="KW-0804">Transcription</keyword>
<dbReference type="InterPro" id="IPR036390">
    <property type="entry name" value="WH_DNA-bd_sf"/>
</dbReference>
<evidence type="ECO:0000256" key="2">
    <source>
        <dbReference type="ARBA" id="ARBA00023015"/>
    </source>
</evidence>
<keyword evidence="2" id="KW-0805">Transcription regulation</keyword>
<protein>
    <submittedName>
        <fullName evidence="6">LysR family transcriptional regulator</fullName>
    </submittedName>
</protein>
<reference evidence="6 7" key="1">
    <citation type="submission" date="2018-12" db="EMBL/GenBank/DDBJ databases">
        <title>Bacillus chawlae sp. nov., Bacillus glennii sp. nov., and Bacillus saganii sp. nov. Isolated from the Vehicle Assembly Building at Kennedy Space Center where the Viking Spacecraft were Assembled.</title>
        <authorList>
            <person name="Seuylemezian A."/>
            <person name="Vaishampayan P."/>
        </authorList>
    </citation>
    <scope>NUCLEOTIDE SEQUENCE [LARGE SCALE GENOMIC DNA]</scope>
    <source>
        <strain evidence="6 7">L5</strain>
    </source>
</reference>